<dbReference type="Gene3D" id="2.130.10.30">
    <property type="entry name" value="Regulator of chromosome condensation 1/beta-lactamase-inhibitor protein II"/>
    <property type="match status" value="2"/>
</dbReference>
<dbReference type="EMBL" id="LSRX01000686">
    <property type="protein sequence ID" value="OLP90957.1"/>
    <property type="molecule type" value="Genomic_DNA"/>
</dbReference>
<dbReference type="Pfam" id="PF01170">
    <property type="entry name" value="UPF0020"/>
    <property type="match status" value="1"/>
</dbReference>
<dbReference type="InterPro" id="IPR002052">
    <property type="entry name" value="DNA_methylase_N6_adenine_CS"/>
</dbReference>
<feature type="domain" description="Ubiquitin-like" evidence="4">
    <location>
        <begin position="1231"/>
        <end position="1303"/>
    </location>
</feature>
<keyword evidence="1 5" id="KW-0489">Methyltransferase</keyword>
<dbReference type="GO" id="GO:0005737">
    <property type="term" value="C:cytoplasm"/>
    <property type="evidence" value="ECO:0007669"/>
    <property type="project" value="TreeGrafter"/>
</dbReference>
<dbReference type="InterPro" id="IPR036748">
    <property type="entry name" value="MTH938-like_sf"/>
</dbReference>
<evidence type="ECO:0000256" key="3">
    <source>
        <dbReference type="SAM" id="Coils"/>
    </source>
</evidence>
<dbReference type="SUPFAM" id="SSF53335">
    <property type="entry name" value="S-adenosyl-L-methionine-dependent methyltransferases"/>
    <property type="match status" value="1"/>
</dbReference>
<dbReference type="GO" id="GO:0043527">
    <property type="term" value="C:tRNA methyltransferase complex"/>
    <property type="evidence" value="ECO:0007669"/>
    <property type="project" value="UniProtKB-ARBA"/>
</dbReference>
<dbReference type="Gene3D" id="3.40.50.150">
    <property type="entry name" value="Vaccinia Virus protein VP39"/>
    <property type="match status" value="1"/>
</dbReference>
<evidence type="ECO:0000313" key="5">
    <source>
        <dbReference type="EMBL" id="OLP90957.1"/>
    </source>
</evidence>
<dbReference type="GO" id="GO:0003676">
    <property type="term" value="F:nucleic acid binding"/>
    <property type="evidence" value="ECO:0007669"/>
    <property type="project" value="InterPro"/>
</dbReference>
<dbReference type="SUPFAM" id="SSF54236">
    <property type="entry name" value="Ubiquitin-like"/>
    <property type="match status" value="1"/>
</dbReference>
<keyword evidence="6" id="KW-1185">Reference proteome</keyword>
<dbReference type="PANTHER" id="PTHR13370">
    <property type="entry name" value="RNA METHYLASE-RELATED"/>
    <property type="match status" value="1"/>
</dbReference>
<dbReference type="PROSITE" id="PS50053">
    <property type="entry name" value="UBIQUITIN_2"/>
    <property type="match status" value="1"/>
</dbReference>
<reference evidence="5 6" key="1">
    <citation type="submission" date="2016-02" db="EMBL/GenBank/DDBJ databases">
        <title>Genome analysis of coral dinoflagellate symbionts highlights evolutionary adaptations to a symbiotic lifestyle.</title>
        <authorList>
            <person name="Aranda M."/>
            <person name="Li Y."/>
            <person name="Liew Y.J."/>
            <person name="Baumgarten S."/>
            <person name="Simakov O."/>
            <person name="Wilson M."/>
            <person name="Piel J."/>
            <person name="Ashoor H."/>
            <person name="Bougouffa S."/>
            <person name="Bajic V.B."/>
            <person name="Ryu T."/>
            <person name="Ravasi T."/>
            <person name="Bayer T."/>
            <person name="Micklem G."/>
            <person name="Kim H."/>
            <person name="Bhak J."/>
            <person name="Lajeunesse T.C."/>
            <person name="Voolstra C.R."/>
        </authorList>
    </citation>
    <scope>NUCLEOTIDE SEQUENCE [LARGE SCALE GENOMIC DNA]</scope>
    <source>
        <strain evidence="5 6">CCMP2467</strain>
    </source>
</reference>
<gene>
    <name evidence="5" type="primary">TRM11</name>
    <name evidence="5" type="ORF">AK812_SmicGene27407</name>
</gene>
<evidence type="ECO:0000256" key="2">
    <source>
        <dbReference type="ARBA" id="ARBA00022679"/>
    </source>
</evidence>
<organism evidence="5 6">
    <name type="scientific">Symbiodinium microadriaticum</name>
    <name type="common">Dinoflagellate</name>
    <name type="synonym">Zooxanthella microadriatica</name>
    <dbReference type="NCBI Taxonomy" id="2951"/>
    <lineage>
        <taxon>Eukaryota</taxon>
        <taxon>Sar</taxon>
        <taxon>Alveolata</taxon>
        <taxon>Dinophyceae</taxon>
        <taxon>Suessiales</taxon>
        <taxon>Symbiodiniaceae</taxon>
        <taxon>Symbiodinium</taxon>
    </lineage>
</organism>
<dbReference type="PRINTS" id="PR00507">
    <property type="entry name" value="N12N6MTFRASE"/>
</dbReference>
<dbReference type="PANTHER" id="PTHR13370:SF3">
    <property type="entry name" value="TRNA (GUANINE(10)-N2)-METHYLTRANSFERASE HOMOLOG"/>
    <property type="match status" value="1"/>
</dbReference>
<dbReference type="Gene3D" id="3.40.1230.10">
    <property type="entry name" value="MTH938-like"/>
    <property type="match status" value="1"/>
</dbReference>
<dbReference type="GO" id="GO:0032259">
    <property type="term" value="P:methylation"/>
    <property type="evidence" value="ECO:0007669"/>
    <property type="project" value="UniProtKB-KW"/>
</dbReference>
<evidence type="ECO:0000256" key="1">
    <source>
        <dbReference type="ARBA" id="ARBA00022603"/>
    </source>
</evidence>
<dbReference type="InterPro" id="IPR000241">
    <property type="entry name" value="RlmKL-like_Mtase"/>
</dbReference>
<dbReference type="InterPro" id="IPR009091">
    <property type="entry name" value="RCC1/BLIP-II"/>
</dbReference>
<dbReference type="InterPro" id="IPR029071">
    <property type="entry name" value="Ubiquitin-like_domsf"/>
</dbReference>
<dbReference type="Pfam" id="PF25904">
    <property type="entry name" value="Tmrp11_N"/>
    <property type="match status" value="1"/>
</dbReference>
<dbReference type="OrthoDB" id="296065at2759"/>
<dbReference type="SUPFAM" id="SSF50985">
    <property type="entry name" value="RCC1/BLIP-II"/>
    <property type="match status" value="2"/>
</dbReference>
<dbReference type="InterPro" id="IPR000626">
    <property type="entry name" value="Ubiquitin-like_dom"/>
</dbReference>
<feature type="coiled-coil region" evidence="3">
    <location>
        <begin position="954"/>
        <end position="981"/>
    </location>
</feature>
<dbReference type="PROSITE" id="PS00092">
    <property type="entry name" value="N6_MTASE"/>
    <property type="match status" value="1"/>
</dbReference>
<evidence type="ECO:0000313" key="6">
    <source>
        <dbReference type="Proteomes" id="UP000186817"/>
    </source>
</evidence>
<accession>A0A1Q9D781</accession>
<keyword evidence="2 5" id="KW-0808">Transferase</keyword>
<name>A0A1Q9D781_SYMMI</name>
<dbReference type="CDD" id="cd17039">
    <property type="entry name" value="Ubl_ubiquitin_like"/>
    <property type="match status" value="1"/>
</dbReference>
<protein>
    <submittedName>
        <fullName evidence="5">tRNA (Guanine(10)-N2)-methyltransferase</fullName>
    </submittedName>
</protein>
<dbReference type="Proteomes" id="UP000186817">
    <property type="component" value="Unassembled WGS sequence"/>
</dbReference>
<sequence length="1713" mass="184875">MAMATDGGREFLVLFAHHNMYFNMRFQELESVAALLGVSTQELYAEEKPTSLSASMAVLVRLPGGEADAKKICERSVLVKAILEVWAEGSTWEEVVEACLAQGPDVRRQRRQYLAPPTTICLRVEAFGKTLTVEVERRYGTPHAADGAQAMSPCPFGTVSVLLWPVAWSLLRSSARGPMDVEVFVKEPRFECTSPVGCPLLRHSWGKVVASDPVTGKEFTFRDVMAGPGWAKEWNWGHHEPHMTHETGPMNPEIEEIMEEMERYDKDDTSLDVFYMSIGVLGALQDNATADARVKELWHVSPVVHKSVELVGEYNKTLQEMSLIQRTVDRYNSAVRSGQRAAILLHSTCWLKGVEKRATMETLRPLFDGDEVVDLRAPDTMMWVLEEHSHRSNEKTHLGKRTRPPRRVFLGRQVAGGRSTDKKRQSGEKCFFHRYDLSQRAVLGPTTLDNELAFIMANCAGVRPQQLGMDPFCGTGGLLIAMAHFGAKLFGGEIDIRVVRGWRIAYTKNKAAVLDAARSRGLSAAGGGAPAAADVPEVSFNMGSESSAGGSGWSLDYLQALGLPLALAPAPGAAKAKQLKQPNNRNAKAEKDPALTSAGGCNIFTNFVQYGFSSPEIVVCDNAMPPWRAVKPGWLDFIITDPPYGVRACAKKSGRDEAKKKVVIQDVNSYIPSKVSYGEEELSEDLLNFASASLVDGGKLVFLVPVDLADFLGIDRAAVEQDIEGARPNFHDICHPKAGRKKDPRLCVSETTRDPLLLDESRYVDFIPQHVAFRLLGASLQVLSGGLGRLLVTMPPGCKGVASSVCPGSWPAVCSPAVPALLGQSRALQGPAPLGLLSANTARLGDTMLLAFPGPVLLGGLEPGAGGGFEDSPPGQVSDVDAVPVRPGATVRKGTLHSSRGRLPSFAPFFASSLNAFRATAIAMAVPGEIEHSLDQCLEVVSQEHQKFQLLNEKHDLKHHFSSLRQEMDALKADNEALKQSSRPPKGKAWREVLNEQINELKAQLYMSSAIGDDEWFKNSATRPSSDLGALVERFRRYGRGRSDHDDTHCGCGLQFVVMLTVLLERTRQQARMFAIIILIIVMSAIEHRIVEEFAAEGMAWLAGADSGSNGISTIFRKESPKKVSFSQDSDVKLQHLQNAAARLAAKRFGTFVCARPPSASPFEIEEDAGKPEHAKIQRVTTNDVKRELSFKRRQRQVRNSWRRLEGWFALEIVIRLAAERSCAAICAMSVDLEVGLLSGRSVALKADLEETVETLKRRAQTALAVGKQGRLLDFSGQILDGHKSIKRARLEDGNMLTLQVNRMTVGCNLNAFAAIPADGSVVTWGDAAFGGDSTAVQEKLKSVQQIQAADEAFAAILADGSVVSWGNAESGGDSSAVEGKLKNVKQIQASADAFAAVLADGSVVTWGLSEFGGDSSDVQEQLKNVQQIQATIGAFAAILADGFVVTWGHPEFGGDSTAVQARLQNVQKIQATDNAFAAVLVDGSAVAWGDGRYGGDSKDAQKQLKNVMDIQSSSFGVFAAILEDRSVVTWGNVDAGGDSSAVQGQLKDVQKIQTSSSAWAALLEDGSVVTWGDVTYGGDSSGCQEKLNNVQEIQATCWAFAAILADRSVVTWGHDGFGGDSSGVQHQLQNVKEIAASEVAFAAILADGSVVTWGDAVGGGDSTAVQQQLKNAQHIQTVYQGAFAAVLADGSVVTWGMAVFGGDSSAVRNQLQ</sequence>
<dbReference type="InterPro" id="IPR029063">
    <property type="entry name" value="SAM-dependent_MTases_sf"/>
</dbReference>
<evidence type="ECO:0000259" key="4">
    <source>
        <dbReference type="PROSITE" id="PS50053"/>
    </source>
</evidence>
<keyword evidence="3" id="KW-0175">Coiled coil</keyword>
<dbReference type="InterPro" id="IPR059073">
    <property type="entry name" value="TRMT11_N"/>
</dbReference>
<dbReference type="GO" id="GO:0008168">
    <property type="term" value="F:methyltransferase activity"/>
    <property type="evidence" value="ECO:0007669"/>
    <property type="project" value="UniProtKB-KW"/>
</dbReference>
<comment type="caution">
    <text evidence="5">The sequence shown here is derived from an EMBL/GenBank/DDBJ whole genome shotgun (WGS) entry which is preliminary data.</text>
</comment>
<proteinExistence type="predicted"/>